<sequence length="87" mass="10206">MTKKKKTLLKSKLWVNKLEACCIEKLCTHLGLRNCESLFFSWSCLNKSKAPGTIHQRHLPRYYWTIWNCTSKSSSWVFKLSVKVAKI</sequence>
<evidence type="ECO:0000313" key="1">
    <source>
        <dbReference type="EMBL" id="KAG5603925.1"/>
    </source>
</evidence>
<keyword evidence="2" id="KW-1185">Reference proteome</keyword>
<organism evidence="1 2">
    <name type="scientific">Solanum commersonii</name>
    <name type="common">Commerson's wild potato</name>
    <name type="synonym">Commerson's nightshade</name>
    <dbReference type="NCBI Taxonomy" id="4109"/>
    <lineage>
        <taxon>Eukaryota</taxon>
        <taxon>Viridiplantae</taxon>
        <taxon>Streptophyta</taxon>
        <taxon>Embryophyta</taxon>
        <taxon>Tracheophyta</taxon>
        <taxon>Spermatophyta</taxon>
        <taxon>Magnoliopsida</taxon>
        <taxon>eudicotyledons</taxon>
        <taxon>Gunneridae</taxon>
        <taxon>Pentapetalae</taxon>
        <taxon>asterids</taxon>
        <taxon>lamiids</taxon>
        <taxon>Solanales</taxon>
        <taxon>Solanaceae</taxon>
        <taxon>Solanoideae</taxon>
        <taxon>Solaneae</taxon>
        <taxon>Solanum</taxon>
    </lineage>
</organism>
<comment type="caution">
    <text evidence="1">The sequence shown here is derived from an EMBL/GenBank/DDBJ whole genome shotgun (WGS) entry which is preliminary data.</text>
</comment>
<accession>A0A9J5YVQ7</accession>
<name>A0A9J5YVQ7_SOLCO</name>
<dbReference type="EMBL" id="JACXVP010000005">
    <property type="protein sequence ID" value="KAG5603925.1"/>
    <property type="molecule type" value="Genomic_DNA"/>
</dbReference>
<reference evidence="1 2" key="1">
    <citation type="submission" date="2020-09" db="EMBL/GenBank/DDBJ databases">
        <title>De no assembly of potato wild relative species, Solanum commersonii.</title>
        <authorList>
            <person name="Cho K."/>
        </authorList>
    </citation>
    <scope>NUCLEOTIDE SEQUENCE [LARGE SCALE GENOMIC DNA]</scope>
    <source>
        <strain evidence="1">LZ3.2</strain>
        <tissue evidence="1">Leaf</tissue>
    </source>
</reference>
<protein>
    <submittedName>
        <fullName evidence="1">Uncharacterized protein</fullName>
    </submittedName>
</protein>
<evidence type="ECO:0000313" key="2">
    <source>
        <dbReference type="Proteomes" id="UP000824120"/>
    </source>
</evidence>
<dbReference type="AlphaFoldDB" id="A0A9J5YVQ7"/>
<proteinExistence type="predicted"/>
<gene>
    <name evidence="1" type="ORF">H5410_025417</name>
</gene>
<dbReference type="Proteomes" id="UP000824120">
    <property type="component" value="Chromosome 5"/>
</dbReference>